<organism evidence="2 3">
    <name type="scientific">Arthroderma otae (strain ATCC MYA-4605 / CBS 113480)</name>
    <name type="common">Microsporum canis</name>
    <dbReference type="NCBI Taxonomy" id="554155"/>
    <lineage>
        <taxon>Eukaryota</taxon>
        <taxon>Fungi</taxon>
        <taxon>Dikarya</taxon>
        <taxon>Ascomycota</taxon>
        <taxon>Pezizomycotina</taxon>
        <taxon>Eurotiomycetes</taxon>
        <taxon>Eurotiomycetidae</taxon>
        <taxon>Onygenales</taxon>
        <taxon>Arthrodermataceae</taxon>
        <taxon>Microsporum</taxon>
    </lineage>
</organism>
<dbReference type="EMBL" id="DS995704">
    <property type="protein sequence ID" value="EEQ31342.1"/>
    <property type="molecule type" value="Genomic_DNA"/>
</dbReference>
<reference evidence="3" key="1">
    <citation type="journal article" date="2012" name="MBio">
        <title>Comparative genome analysis of Trichophyton rubrum and related dermatophytes reveals candidate genes involved in infection.</title>
        <authorList>
            <person name="Martinez D.A."/>
            <person name="Oliver B.G."/>
            <person name="Graeser Y."/>
            <person name="Goldberg J.M."/>
            <person name="Li W."/>
            <person name="Martinez-Rossi N.M."/>
            <person name="Monod M."/>
            <person name="Shelest E."/>
            <person name="Barton R.C."/>
            <person name="Birch E."/>
            <person name="Brakhage A.A."/>
            <person name="Chen Z."/>
            <person name="Gurr S.J."/>
            <person name="Heiman D."/>
            <person name="Heitman J."/>
            <person name="Kosti I."/>
            <person name="Rossi A."/>
            <person name="Saif S."/>
            <person name="Samalova M."/>
            <person name="Saunders C.W."/>
            <person name="Shea T."/>
            <person name="Summerbell R.C."/>
            <person name="Xu J."/>
            <person name="Young S."/>
            <person name="Zeng Q."/>
            <person name="Birren B.W."/>
            <person name="Cuomo C.A."/>
            <person name="White T.C."/>
        </authorList>
    </citation>
    <scope>NUCLEOTIDE SEQUENCE [LARGE SCALE GENOMIC DNA]</scope>
    <source>
        <strain evidence="3">ATCC MYA-4605 / CBS 113480</strain>
    </source>
</reference>
<feature type="region of interest" description="Disordered" evidence="1">
    <location>
        <begin position="50"/>
        <end position="102"/>
    </location>
</feature>
<protein>
    <submittedName>
        <fullName evidence="2">Uncharacterized protein</fullName>
    </submittedName>
</protein>
<name>C5FNA6_ARTOC</name>
<gene>
    <name evidence="2" type="ORF">MCYG_04161</name>
</gene>
<dbReference type="RefSeq" id="XP_002846424.1">
    <property type="nucleotide sequence ID" value="XM_002846378.1"/>
</dbReference>
<feature type="compositionally biased region" description="Polar residues" evidence="1">
    <location>
        <begin position="63"/>
        <end position="73"/>
    </location>
</feature>
<dbReference type="HOGENOM" id="CLU_1721907_0_0_1"/>
<dbReference type="AlphaFoldDB" id="C5FNA6"/>
<dbReference type="GeneID" id="9224493"/>
<dbReference type="VEuPathDB" id="FungiDB:MCYG_04161"/>
<dbReference type="Proteomes" id="UP000002035">
    <property type="component" value="Unassembled WGS sequence"/>
</dbReference>
<evidence type="ECO:0000313" key="3">
    <source>
        <dbReference type="Proteomes" id="UP000002035"/>
    </source>
</evidence>
<proteinExistence type="predicted"/>
<sequence length="152" mass="16907">MYHTQACLDAPLLPQLPSGEFIARVGHLEQRIPTLLPRTRSLNNDESIPIGNVLPNPMPPPTRINSAQGTETTEAGCPDATSQMKPDKRSSLHSRGSVMKTPCTGYKKNNRPFKDCARSFTRKILNYSTSINEKPNTDALKETQNIRKEMST</sequence>
<keyword evidence="3" id="KW-1185">Reference proteome</keyword>
<evidence type="ECO:0000256" key="1">
    <source>
        <dbReference type="SAM" id="MobiDB-lite"/>
    </source>
</evidence>
<evidence type="ECO:0000313" key="2">
    <source>
        <dbReference type="EMBL" id="EEQ31342.1"/>
    </source>
</evidence>
<accession>C5FNA6</accession>